<dbReference type="GeneID" id="37284135"/>
<dbReference type="InterPro" id="IPR002759">
    <property type="entry name" value="Pop5/Rpp14/Rnp2-like"/>
</dbReference>
<keyword evidence="5" id="KW-1185">Reference proteome</keyword>
<dbReference type="Gene3D" id="3.30.70.3250">
    <property type="entry name" value="Ribonuclease P, Pop5 subunit"/>
    <property type="match status" value="1"/>
</dbReference>
<dbReference type="OrthoDB" id="19261at2157"/>
<dbReference type="AlphaFoldDB" id="A0A345E4I0"/>
<comment type="subunit">
    <text evidence="2">Consists of a catalytic RNA component and at least 4-5 protein subunits.</text>
</comment>
<keyword evidence="2" id="KW-0540">Nuclease</keyword>
<evidence type="ECO:0000256" key="3">
    <source>
        <dbReference type="SAM" id="MobiDB-lite"/>
    </source>
</evidence>
<comment type="catalytic activity">
    <reaction evidence="2">
        <text>Endonucleolytic cleavage of RNA, removing 5'-extranucleotides from tRNA precursor.</text>
        <dbReference type="EC" id="3.1.26.5"/>
    </reaction>
</comment>
<organism evidence="4 5">
    <name type="scientific">Haloplanus rubicundus</name>
    <dbReference type="NCBI Taxonomy" id="1547898"/>
    <lineage>
        <taxon>Archaea</taxon>
        <taxon>Methanobacteriati</taxon>
        <taxon>Methanobacteriota</taxon>
        <taxon>Stenosarchaea group</taxon>
        <taxon>Halobacteria</taxon>
        <taxon>Halobacteriales</taxon>
        <taxon>Haloferacaceae</taxon>
        <taxon>Haloplanus</taxon>
    </lineage>
</organism>
<keyword evidence="2" id="KW-0378">Hydrolase</keyword>
<name>A0A345E4I0_9EURY</name>
<dbReference type="RefSeq" id="WP_114586234.1">
    <property type="nucleotide sequence ID" value="NZ_CP031150.1"/>
</dbReference>
<keyword evidence="2" id="KW-0255">Endonuclease</keyword>
<comment type="function">
    <text evidence="2">Part of ribonuclease P, a protein complex that generates mature tRNA molecules by cleaving their 5'-ends.</text>
</comment>
<evidence type="ECO:0000313" key="5">
    <source>
        <dbReference type="Proteomes" id="UP000253273"/>
    </source>
</evidence>
<protein>
    <recommendedName>
        <fullName evidence="2">Ribonuclease P protein component 2</fullName>
        <shortName evidence="2">RNase P component 2</shortName>
        <ecNumber evidence="2">3.1.26.5</ecNumber>
    </recommendedName>
    <alternativeName>
        <fullName evidence="2">Pop5</fullName>
    </alternativeName>
</protein>
<dbReference type="GO" id="GO:0030677">
    <property type="term" value="C:ribonuclease P complex"/>
    <property type="evidence" value="ECO:0007669"/>
    <property type="project" value="UniProtKB-UniRule"/>
</dbReference>
<feature type="region of interest" description="Disordered" evidence="3">
    <location>
        <begin position="139"/>
        <end position="163"/>
    </location>
</feature>
<dbReference type="GO" id="GO:0004526">
    <property type="term" value="F:ribonuclease P activity"/>
    <property type="evidence" value="ECO:0007669"/>
    <property type="project" value="UniProtKB-UniRule"/>
</dbReference>
<keyword evidence="2" id="KW-0963">Cytoplasm</keyword>
<dbReference type="GO" id="GO:0001682">
    <property type="term" value="P:tRNA 5'-leader removal"/>
    <property type="evidence" value="ECO:0007669"/>
    <property type="project" value="UniProtKB-UniRule"/>
</dbReference>
<dbReference type="Proteomes" id="UP000253273">
    <property type="component" value="Chromosome"/>
</dbReference>
<proteinExistence type="inferred from homology"/>
<sequence length="163" mass="17756">MKHLPKHLQPRWRYLAVGLEAWPDAAFSRSDFQRAVWYAAGNLLGDPGSADADLRVLHFSFADGAGEAVVRARRGEVGPARAALACVDEVAGHPVGLHVRGVSGTVRGCEERYLGRRAGVRAERRVVFENDRRRGYVRDGNVDVDGPDGFTGATELDLDSEST</sequence>
<evidence type="ECO:0000256" key="1">
    <source>
        <dbReference type="ARBA" id="ARBA00022694"/>
    </source>
</evidence>
<reference evidence="4 5" key="1">
    <citation type="submission" date="2018-07" db="EMBL/GenBank/DDBJ databases">
        <title>Genome sequences of Haloplanus sp. CBA1113.</title>
        <authorList>
            <person name="Kim Y.B."/>
            <person name="Roh S.W."/>
        </authorList>
    </citation>
    <scope>NUCLEOTIDE SEQUENCE [LARGE SCALE GENOMIC DNA]</scope>
    <source>
        <strain evidence="4 5">CBA1113</strain>
    </source>
</reference>
<dbReference type="InterPro" id="IPR038085">
    <property type="entry name" value="Rnp2-like_sf"/>
</dbReference>
<dbReference type="Pfam" id="PF01900">
    <property type="entry name" value="RNase_P_Rpp14"/>
    <property type="match status" value="1"/>
</dbReference>
<evidence type="ECO:0000256" key="2">
    <source>
        <dbReference type="HAMAP-Rule" id="MF_00755"/>
    </source>
</evidence>
<dbReference type="KEGG" id="haj:DU500_12080"/>
<gene>
    <name evidence="2" type="primary">rnp2</name>
    <name evidence="4" type="ORF">DU500_12080</name>
</gene>
<dbReference type="GO" id="GO:0005737">
    <property type="term" value="C:cytoplasm"/>
    <property type="evidence" value="ECO:0007669"/>
    <property type="project" value="UniProtKB-SubCell"/>
</dbReference>
<comment type="similarity">
    <text evidence="2">Belongs to the eukaryotic/archaeal RNase P protein component 2 family.</text>
</comment>
<dbReference type="SUPFAM" id="SSF160350">
    <property type="entry name" value="Rnp2-like"/>
    <property type="match status" value="1"/>
</dbReference>
<keyword evidence="1 2" id="KW-0819">tRNA processing</keyword>
<accession>A0A345E4I0</accession>
<dbReference type="EMBL" id="CP031150">
    <property type="protein sequence ID" value="AXG07102.1"/>
    <property type="molecule type" value="Genomic_DNA"/>
</dbReference>
<evidence type="ECO:0000313" key="4">
    <source>
        <dbReference type="EMBL" id="AXG07102.1"/>
    </source>
</evidence>
<comment type="subcellular location">
    <subcellularLocation>
        <location evidence="2">Cytoplasm</location>
    </subcellularLocation>
</comment>
<dbReference type="EC" id="3.1.26.5" evidence="2"/>
<dbReference type="HAMAP" id="MF_00755">
    <property type="entry name" value="RNase_P_2"/>
    <property type="match status" value="1"/>
</dbReference>